<proteinExistence type="inferred from homology"/>
<name>A0ABN8BFP8_CHISP</name>
<comment type="similarity">
    <text evidence="2 4">Belongs to the AB hydrolase superfamily. Lipase family.</text>
</comment>
<keyword evidence="8" id="KW-1185">Reference proteome</keyword>
<reference evidence="7" key="1">
    <citation type="submission" date="2021-12" db="EMBL/GenBank/DDBJ databases">
        <authorList>
            <person name="King R."/>
        </authorList>
    </citation>
    <scope>NUCLEOTIDE SEQUENCE</scope>
</reference>
<dbReference type="EMBL" id="OU963900">
    <property type="protein sequence ID" value="CAH0407097.1"/>
    <property type="molecule type" value="Genomic_DNA"/>
</dbReference>
<keyword evidence="3" id="KW-0964">Secreted</keyword>
<dbReference type="PANTHER" id="PTHR11610">
    <property type="entry name" value="LIPASE"/>
    <property type="match status" value="1"/>
</dbReference>
<sequence>MLLNFNHIWKCSIVLIGFSHLTSAAKFRCYYTFTDFKEVPVDTPDELVTSGSPYVDIKKPTYFVAIGFNFLLNGPLLTNLVPTMLSLGDRNVCLVNWVNEAAAGMLGDQLGYTLHALPNSRTVGRAVGKAIKKLVDLGLLNDIHFVGHSLGAQLAGYAGREAIVKGIKLKEIIALDPARLGYQPPSFYHYVDSSCASLVYSVHCDVNGYGLNISTGHIDFWPNYANYISPTATRLQPGCQKGTTSQETLTNGNRCSHDRCWQFYNIALTNPSLFKGGKANNYYEWVSKSGNFKDTNFIGPLIDAQKPGQFFLVTGADSPWGLGDEGLKVPTTKAEQRHLVFGDILEPVVSSVLNLPIL</sequence>
<accession>A0ABN8BFP8</accession>
<comment type="subcellular location">
    <subcellularLocation>
        <location evidence="1">Secreted</location>
    </subcellularLocation>
</comment>
<evidence type="ECO:0000256" key="1">
    <source>
        <dbReference type="ARBA" id="ARBA00004613"/>
    </source>
</evidence>
<protein>
    <recommendedName>
        <fullName evidence="6">Lipase domain-containing protein</fullName>
    </recommendedName>
</protein>
<dbReference type="Proteomes" id="UP001153292">
    <property type="component" value="Chromosome 7"/>
</dbReference>
<gene>
    <name evidence="7" type="ORF">CHILSU_LOCUS10495</name>
</gene>
<dbReference type="Pfam" id="PF00151">
    <property type="entry name" value="Lipase"/>
    <property type="match status" value="1"/>
</dbReference>
<dbReference type="SUPFAM" id="SSF53474">
    <property type="entry name" value="alpha/beta-Hydrolases"/>
    <property type="match status" value="1"/>
</dbReference>
<feature type="chain" id="PRO_5045901413" description="Lipase domain-containing protein" evidence="5">
    <location>
        <begin position="25"/>
        <end position="358"/>
    </location>
</feature>
<evidence type="ECO:0000256" key="2">
    <source>
        <dbReference type="ARBA" id="ARBA00010701"/>
    </source>
</evidence>
<dbReference type="Gene3D" id="3.40.50.1820">
    <property type="entry name" value="alpha/beta hydrolase"/>
    <property type="match status" value="1"/>
</dbReference>
<dbReference type="PANTHER" id="PTHR11610:SF173">
    <property type="entry name" value="LIPASE DOMAIN-CONTAINING PROTEIN-RELATED"/>
    <property type="match status" value="1"/>
</dbReference>
<evidence type="ECO:0000256" key="5">
    <source>
        <dbReference type="SAM" id="SignalP"/>
    </source>
</evidence>
<organism evidence="7 8">
    <name type="scientific">Chilo suppressalis</name>
    <name type="common">Asiatic rice borer moth</name>
    <dbReference type="NCBI Taxonomy" id="168631"/>
    <lineage>
        <taxon>Eukaryota</taxon>
        <taxon>Metazoa</taxon>
        <taxon>Ecdysozoa</taxon>
        <taxon>Arthropoda</taxon>
        <taxon>Hexapoda</taxon>
        <taxon>Insecta</taxon>
        <taxon>Pterygota</taxon>
        <taxon>Neoptera</taxon>
        <taxon>Endopterygota</taxon>
        <taxon>Lepidoptera</taxon>
        <taxon>Glossata</taxon>
        <taxon>Ditrysia</taxon>
        <taxon>Pyraloidea</taxon>
        <taxon>Crambidae</taxon>
        <taxon>Crambinae</taxon>
        <taxon>Chilo</taxon>
    </lineage>
</organism>
<feature type="signal peptide" evidence="5">
    <location>
        <begin position="1"/>
        <end position="24"/>
    </location>
</feature>
<dbReference type="InterPro" id="IPR029058">
    <property type="entry name" value="AB_hydrolase_fold"/>
</dbReference>
<feature type="domain" description="Lipase" evidence="6">
    <location>
        <begin position="58"/>
        <end position="319"/>
    </location>
</feature>
<dbReference type="InterPro" id="IPR013818">
    <property type="entry name" value="Lipase"/>
</dbReference>
<evidence type="ECO:0000313" key="7">
    <source>
        <dbReference type="EMBL" id="CAH0407097.1"/>
    </source>
</evidence>
<keyword evidence="5" id="KW-0732">Signal</keyword>
<evidence type="ECO:0000259" key="6">
    <source>
        <dbReference type="Pfam" id="PF00151"/>
    </source>
</evidence>
<evidence type="ECO:0000256" key="3">
    <source>
        <dbReference type="ARBA" id="ARBA00022525"/>
    </source>
</evidence>
<evidence type="ECO:0000313" key="8">
    <source>
        <dbReference type="Proteomes" id="UP001153292"/>
    </source>
</evidence>
<dbReference type="PRINTS" id="PR00821">
    <property type="entry name" value="TAGLIPASE"/>
</dbReference>
<evidence type="ECO:0000256" key="4">
    <source>
        <dbReference type="RuleBase" id="RU004262"/>
    </source>
</evidence>
<dbReference type="InterPro" id="IPR000734">
    <property type="entry name" value="TAG_lipase"/>
</dbReference>